<evidence type="ECO:0000313" key="3">
    <source>
        <dbReference type="Proteomes" id="UP000008383"/>
    </source>
</evidence>
<sequence>MREDDPGSFESGLLVFVFIVFIVHSVYFLDFLDFFDLVCSSGRKFQCEQRRSGSSSSSRFNGSQ</sequence>
<accession>D4D735</accession>
<dbReference type="HOGENOM" id="CLU_2869272_0_0_1"/>
<dbReference type="RefSeq" id="XP_003022927.1">
    <property type="nucleotide sequence ID" value="XM_003022881.1"/>
</dbReference>
<feature type="transmembrane region" description="Helical" evidence="1">
    <location>
        <begin position="12"/>
        <end position="35"/>
    </location>
</feature>
<keyword evidence="3" id="KW-1185">Reference proteome</keyword>
<evidence type="ECO:0000256" key="1">
    <source>
        <dbReference type="SAM" id="Phobius"/>
    </source>
</evidence>
<evidence type="ECO:0000313" key="2">
    <source>
        <dbReference type="EMBL" id="EFE42309.1"/>
    </source>
</evidence>
<keyword evidence="1" id="KW-0472">Membrane</keyword>
<name>D4D735_TRIVH</name>
<dbReference type="GeneID" id="9576985"/>
<keyword evidence="1" id="KW-1133">Transmembrane helix</keyword>
<dbReference type="Proteomes" id="UP000008383">
    <property type="component" value="Unassembled WGS sequence"/>
</dbReference>
<comment type="caution">
    <text evidence="2">The sequence shown here is derived from an EMBL/GenBank/DDBJ whole genome shotgun (WGS) entry which is preliminary data.</text>
</comment>
<protein>
    <recommendedName>
        <fullName evidence="4">Transmembrane protein</fullName>
    </recommendedName>
</protein>
<dbReference type="EMBL" id="ACYE01000150">
    <property type="protein sequence ID" value="EFE42309.1"/>
    <property type="molecule type" value="Genomic_DNA"/>
</dbReference>
<gene>
    <name evidence="2" type="ORF">TRV_02914</name>
</gene>
<reference evidence="3" key="1">
    <citation type="journal article" date="2011" name="Genome Biol.">
        <title>Comparative and functional genomics provide insights into the pathogenicity of dermatophytic fungi.</title>
        <authorList>
            <person name="Burmester A."/>
            <person name="Shelest E."/>
            <person name="Gloeckner G."/>
            <person name="Heddergott C."/>
            <person name="Schindler S."/>
            <person name="Staib P."/>
            <person name="Heidel A."/>
            <person name="Felder M."/>
            <person name="Petzold A."/>
            <person name="Szafranski K."/>
            <person name="Feuermann M."/>
            <person name="Pedruzzi I."/>
            <person name="Priebe S."/>
            <person name="Groth M."/>
            <person name="Winkler R."/>
            <person name="Li W."/>
            <person name="Kniemeyer O."/>
            <person name="Schroeckh V."/>
            <person name="Hertweck C."/>
            <person name="Hube B."/>
            <person name="White T.C."/>
            <person name="Platzer M."/>
            <person name="Guthke R."/>
            <person name="Heitman J."/>
            <person name="Woestemeyer J."/>
            <person name="Zipfel P.F."/>
            <person name="Monod M."/>
            <person name="Brakhage A.A."/>
        </authorList>
    </citation>
    <scope>NUCLEOTIDE SEQUENCE [LARGE SCALE GENOMIC DNA]</scope>
    <source>
        <strain evidence="3">HKI 0517</strain>
    </source>
</reference>
<dbReference type="KEGG" id="tve:TRV_02914"/>
<organism evidence="2 3">
    <name type="scientific">Trichophyton verrucosum (strain HKI 0517)</name>
    <dbReference type="NCBI Taxonomy" id="663202"/>
    <lineage>
        <taxon>Eukaryota</taxon>
        <taxon>Fungi</taxon>
        <taxon>Dikarya</taxon>
        <taxon>Ascomycota</taxon>
        <taxon>Pezizomycotina</taxon>
        <taxon>Eurotiomycetes</taxon>
        <taxon>Eurotiomycetidae</taxon>
        <taxon>Onygenales</taxon>
        <taxon>Arthrodermataceae</taxon>
        <taxon>Trichophyton</taxon>
    </lineage>
</organism>
<dbReference type="AlphaFoldDB" id="D4D735"/>
<keyword evidence="1" id="KW-0812">Transmembrane</keyword>
<evidence type="ECO:0008006" key="4">
    <source>
        <dbReference type="Google" id="ProtNLM"/>
    </source>
</evidence>
<proteinExistence type="predicted"/>